<comment type="caution">
    <text evidence="4">The sequence shown here is derived from an EMBL/GenBank/DDBJ whole genome shotgun (WGS) entry which is preliminary data.</text>
</comment>
<keyword evidence="2 4" id="KW-0808">Transferase</keyword>
<dbReference type="PANTHER" id="PTHR43861">
    <property type="entry name" value="TRANS-ACONITATE 2-METHYLTRANSFERASE-RELATED"/>
    <property type="match status" value="1"/>
</dbReference>
<name>A0A2M9QAN5_9BACI</name>
<keyword evidence="1 4" id="KW-0489">Methyltransferase</keyword>
<feature type="domain" description="Methyltransferase" evidence="3">
    <location>
        <begin position="52"/>
        <end position="145"/>
    </location>
</feature>
<dbReference type="Gene3D" id="3.40.50.150">
    <property type="entry name" value="Vaccinia Virus protein VP39"/>
    <property type="match status" value="1"/>
</dbReference>
<evidence type="ECO:0000259" key="3">
    <source>
        <dbReference type="Pfam" id="PF13649"/>
    </source>
</evidence>
<evidence type="ECO:0000256" key="1">
    <source>
        <dbReference type="ARBA" id="ARBA00022603"/>
    </source>
</evidence>
<gene>
    <name evidence="4" type="ORF">CWD94_03605</name>
</gene>
<protein>
    <submittedName>
        <fullName evidence="4">SAM-dependent methyltransferase</fullName>
    </submittedName>
</protein>
<reference evidence="4 5" key="1">
    <citation type="submission" date="2017-11" db="EMBL/GenBank/DDBJ databases">
        <title>Bacterial isolate from king chilli rhizosphere.</title>
        <authorList>
            <person name="Takhelmayum P."/>
            <person name="Sarangthem I."/>
        </authorList>
    </citation>
    <scope>NUCLEOTIDE SEQUENCE [LARGE SCALE GENOMIC DNA]</scope>
    <source>
        <strain evidence="5">t26</strain>
    </source>
</reference>
<dbReference type="CDD" id="cd02440">
    <property type="entry name" value="AdoMet_MTases"/>
    <property type="match status" value="1"/>
</dbReference>
<dbReference type="GO" id="GO:0032259">
    <property type="term" value="P:methylation"/>
    <property type="evidence" value="ECO:0007669"/>
    <property type="project" value="UniProtKB-KW"/>
</dbReference>
<dbReference type="EMBL" id="PHQY01000321">
    <property type="protein sequence ID" value="PJO45124.1"/>
    <property type="molecule type" value="Genomic_DNA"/>
</dbReference>
<organism evidence="4 5">
    <name type="scientific">Lysinibacillus xylanilyticus</name>
    <dbReference type="NCBI Taxonomy" id="582475"/>
    <lineage>
        <taxon>Bacteria</taxon>
        <taxon>Bacillati</taxon>
        <taxon>Bacillota</taxon>
        <taxon>Bacilli</taxon>
        <taxon>Bacillales</taxon>
        <taxon>Bacillaceae</taxon>
        <taxon>Lysinibacillus</taxon>
    </lineage>
</organism>
<sequence length="211" mass="24052">MMLNQQGFNLWADGYDKTVQLSEESNQYPFAGYKAVLNTIFNEVMYIPKSTVLDIGFGTGVLTAKLYDNGHIMNGFDFSSKMIEIAKEKMPDANLMEWDLSKGLPAELLHQKYDAIISTYALHHFTDEMKVQYITALLQQLSPSGKIFIGDIAFETRAHLEKCRHDSISYWDDDEFYFVHEEISSLLKGVCQLEFYPISHCGGVFVLSNFA</sequence>
<evidence type="ECO:0000313" key="5">
    <source>
        <dbReference type="Proteomes" id="UP000232101"/>
    </source>
</evidence>
<dbReference type="SUPFAM" id="SSF53335">
    <property type="entry name" value="S-adenosyl-L-methionine-dependent methyltransferases"/>
    <property type="match status" value="1"/>
</dbReference>
<dbReference type="Proteomes" id="UP000232101">
    <property type="component" value="Unassembled WGS sequence"/>
</dbReference>
<evidence type="ECO:0000256" key="2">
    <source>
        <dbReference type="ARBA" id="ARBA00022679"/>
    </source>
</evidence>
<dbReference type="PANTHER" id="PTHR43861:SF1">
    <property type="entry name" value="TRANS-ACONITATE 2-METHYLTRANSFERASE"/>
    <property type="match status" value="1"/>
</dbReference>
<dbReference type="GO" id="GO:0008168">
    <property type="term" value="F:methyltransferase activity"/>
    <property type="evidence" value="ECO:0007669"/>
    <property type="project" value="UniProtKB-KW"/>
</dbReference>
<evidence type="ECO:0000313" key="4">
    <source>
        <dbReference type="EMBL" id="PJO45124.1"/>
    </source>
</evidence>
<dbReference type="InterPro" id="IPR029063">
    <property type="entry name" value="SAM-dependent_MTases_sf"/>
</dbReference>
<dbReference type="Pfam" id="PF13649">
    <property type="entry name" value="Methyltransf_25"/>
    <property type="match status" value="1"/>
</dbReference>
<accession>A0A2M9QAN5</accession>
<dbReference type="AlphaFoldDB" id="A0A2M9QAN5"/>
<dbReference type="STRING" id="582475.ACZ11_09600"/>
<dbReference type="InterPro" id="IPR041698">
    <property type="entry name" value="Methyltransf_25"/>
</dbReference>
<proteinExistence type="predicted"/>